<dbReference type="PANTHER" id="PTHR31169">
    <property type="entry name" value="OS05G0300700 PROTEIN"/>
    <property type="match status" value="1"/>
</dbReference>
<evidence type="ECO:0000256" key="4">
    <source>
        <dbReference type="ARBA" id="ARBA00022499"/>
    </source>
</evidence>
<keyword evidence="9" id="KW-0539">Nucleus</keyword>
<keyword evidence="3" id="KW-0963">Cytoplasm</keyword>
<comment type="subcellular location">
    <subcellularLocation>
        <location evidence="2">Cytoplasm</location>
    </subcellularLocation>
    <subcellularLocation>
        <location evidence="1">Nucleus</location>
    </subcellularLocation>
</comment>
<keyword evidence="8" id="KW-0804">Transcription</keyword>
<reference evidence="11" key="1">
    <citation type="submission" date="2021-01" db="EMBL/GenBank/DDBJ databases">
        <title>Adiantum capillus-veneris genome.</title>
        <authorList>
            <person name="Fang Y."/>
            <person name="Liao Q."/>
        </authorList>
    </citation>
    <scope>NUCLEOTIDE SEQUENCE</scope>
    <source>
        <strain evidence="11">H3</strain>
        <tissue evidence="11">Leaf</tissue>
    </source>
</reference>
<dbReference type="InterPro" id="IPR040221">
    <property type="entry name" value="CDCA7/CDA7L"/>
</dbReference>
<feature type="domain" description="Zinc-finger" evidence="10">
    <location>
        <begin position="184"/>
        <end position="306"/>
    </location>
</feature>
<evidence type="ECO:0000256" key="1">
    <source>
        <dbReference type="ARBA" id="ARBA00004123"/>
    </source>
</evidence>
<evidence type="ECO:0000313" key="11">
    <source>
        <dbReference type="EMBL" id="KAI5084138.1"/>
    </source>
</evidence>
<dbReference type="OrthoDB" id="298344at2759"/>
<dbReference type="PANTHER" id="PTHR31169:SF15">
    <property type="entry name" value="EXPRESSED PROTEIN"/>
    <property type="match status" value="1"/>
</dbReference>
<dbReference type="GO" id="GO:0005737">
    <property type="term" value="C:cytoplasm"/>
    <property type="evidence" value="ECO:0007669"/>
    <property type="project" value="UniProtKB-SubCell"/>
</dbReference>
<evidence type="ECO:0000256" key="7">
    <source>
        <dbReference type="ARBA" id="ARBA00023015"/>
    </source>
</evidence>
<evidence type="ECO:0000256" key="6">
    <source>
        <dbReference type="ARBA" id="ARBA00022843"/>
    </source>
</evidence>
<dbReference type="GO" id="GO:0006355">
    <property type="term" value="P:regulation of DNA-templated transcription"/>
    <property type="evidence" value="ECO:0007669"/>
    <property type="project" value="InterPro"/>
</dbReference>
<dbReference type="EMBL" id="JABFUD020000001">
    <property type="protein sequence ID" value="KAI5084138.1"/>
    <property type="molecule type" value="Genomic_DNA"/>
</dbReference>
<proteinExistence type="predicted"/>
<evidence type="ECO:0000256" key="5">
    <source>
        <dbReference type="ARBA" id="ARBA00022553"/>
    </source>
</evidence>
<dbReference type="InterPro" id="IPR018866">
    <property type="entry name" value="Znf-4CXXC_R1"/>
</dbReference>
<evidence type="ECO:0000259" key="10">
    <source>
        <dbReference type="Pfam" id="PF10497"/>
    </source>
</evidence>
<keyword evidence="6" id="KW-0832">Ubl conjugation</keyword>
<keyword evidence="12" id="KW-1185">Reference proteome</keyword>
<protein>
    <recommendedName>
        <fullName evidence="10">Zinc-finger domain-containing protein</fullName>
    </recommendedName>
</protein>
<keyword evidence="4" id="KW-1017">Isopeptide bond</keyword>
<accession>A0A9D4VEQ0</accession>
<evidence type="ECO:0000256" key="2">
    <source>
        <dbReference type="ARBA" id="ARBA00004496"/>
    </source>
</evidence>
<keyword evidence="5" id="KW-0597">Phosphoprotein</keyword>
<organism evidence="11 12">
    <name type="scientific">Adiantum capillus-veneris</name>
    <name type="common">Maidenhair fern</name>
    <dbReference type="NCBI Taxonomy" id="13818"/>
    <lineage>
        <taxon>Eukaryota</taxon>
        <taxon>Viridiplantae</taxon>
        <taxon>Streptophyta</taxon>
        <taxon>Embryophyta</taxon>
        <taxon>Tracheophyta</taxon>
        <taxon>Polypodiopsida</taxon>
        <taxon>Polypodiidae</taxon>
        <taxon>Polypodiales</taxon>
        <taxon>Pteridineae</taxon>
        <taxon>Pteridaceae</taxon>
        <taxon>Vittarioideae</taxon>
        <taxon>Adiantum</taxon>
    </lineage>
</organism>
<evidence type="ECO:0000256" key="3">
    <source>
        <dbReference type="ARBA" id="ARBA00022490"/>
    </source>
</evidence>
<comment type="caution">
    <text evidence="11">The sequence shown here is derived from an EMBL/GenBank/DDBJ whole genome shotgun (WGS) entry which is preliminary data.</text>
</comment>
<dbReference type="Proteomes" id="UP000886520">
    <property type="component" value="Chromosome 1"/>
</dbReference>
<dbReference type="AlphaFoldDB" id="A0A9D4VEQ0"/>
<sequence>MSELLWPELYPLPLLRRKKKDLDDTRKQQNVPETPSSICAAASDYESLRLQRIAENKARLDALGVQKQAESLTSFFRISKPGKRPWKKSPITPIGLRRRSERLKSNNLSPGIYRPSFSVHLGYKLDRSPKVERVLRDSVYRNYQDEESLRAGNAPFPKNCPTDLQVSPILSALRCRSKERGTLYDAIVGICCHFCRQKKLCGEEDCERCGQRDVTKACLGKTDCSKCHSSSGVFCRACLKIRYGEDIEQVRQRNDWLCPHCSEEEGVNPYWICNSSICLSRRKMAPTGIAIYKARELGYTSVAHYLADVLEKQALK</sequence>
<keyword evidence="7" id="KW-0805">Transcription regulation</keyword>
<name>A0A9D4VEQ0_ADICA</name>
<evidence type="ECO:0000313" key="12">
    <source>
        <dbReference type="Proteomes" id="UP000886520"/>
    </source>
</evidence>
<evidence type="ECO:0000256" key="8">
    <source>
        <dbReference type="ARBA" id="ARBA00023163"/>
    </source>
</evidence>
<dbReference type="GO" id="GO:0005634">
    <property type="term" value="C:nucleus"/>
    <property type="evidence" value="ECO:0007669"/>
    <property type="project" value="UniProtKB-SubCell"/>
</dbReference>
<gene>
    <name evidence="11" type="ORF">GOP47_0000307</name>
</gene>
<dbReference type="Pfam" id="PF10497">
    <property type="entry name" value="zf-4CXXC_R1"/>
    <property type="match status" value="1"/>
</dbReference>
<evidence type="ECO:0000256" key="9">
    <source>
        <dbReference type="ARBA" id="ARBA00023242"/>
    </source>
</evidence>